<dbReference type="GO" id="GO:0140359">
    <property type="term" value="F:ABC-type transporter activity"/>
    <property type="evidence" value="ECO:0007669"/>
    <property type="project" value="InterPro"/>
</dbReference>
<keyword evidence="1" id="KW-0812">Transmembrane</keyword>
<feature type="transmembrane region" description="Helical" evidence="1">
    <location>
        <begin position="226"/>
        <end position="247"/>
    </location>
</feature>
<feature type="transmembrane region" description="Helical" evidence="1">
    <location>
        <begin position="193"/>
        <end position="214"/>
    </location>
</feature>
<dbReference type="Pfam" id="PF12679">
    <property type="entry name" value="ABC2_membrane_2"/>
    <property type="match status" value="1"/>
</dbReference>
<dbReference type="OrthoDB" id="9795677at2"/>
<reference evidence="2 3" key="1">
    <citation type="submission" date="2019-04" db="EMBL/GenBank/DDBJ databases">
        <title>Niastella caeni sp. nov., isolated from activated sludge.</title>
        <authorList>
            <person name="Sheng M."/>
        </authorList>
    </citation>
    <scope>NUCLEOTIDE SEQUENCE [LARGE SCALE GENOMIC DNA]</scope>
    <source>
        <strain evidence="2 3">HX-2-15</strain>
    </source>
</reference>
<feature type="transmembrane region" description="Helical" evidence="1">
    <location>
        <begin position="150"/>
        <end position="181"/>
    </location>
</feature>
<dbReference type="AlphaFoldDB" id="A0A4S8HT92"/>
<dbReference type="PANTHER" id="PTHR43471:SF14">
    <property type="entry name" value="ABC-2 TYPE TRANSPORT SYSTEM PERMEASE PROTEIN"/>
    <property type="match status" value="1"/>
</dbReference>
<evidence type="ECO:0000313" key="3">
    <source>
        <dbReference type="Proteomes" id="UP000306918"/>
    </source>
</evidence>
<accession>A0A4S8HT92</accession>
<feature type="transmembrane region" description="Helical" evidence="1">
    <location>
        <begin position="321"/>
        <end position="343"/>
    </location>
</feature>
<dbReference type="GO" id="GO:0005886">
    <property type="term" value="C:plasma membrane"/>
    <property type="evidence" value="ECO:0007669"/>
    <property type="project" value="UniProtKB-SubCell"/>
</dbReference>
<keyword evidence="3" id="KW-1185">Reference proteome</keyword>
<dbReference type="EMBL" id="STFF01000004">
    <property type="protein sequence ID" value="THU38241.1"/>
    <property type="molecule type" value="Genomic_DNA"/>
</dbReference>
<dbReference type="Proteomes" id="UP000306918">
    <property type="component" value="Unassembled WGS sequence"/>
</dbReference>
<organism evidence="2 3">
    <name type="scientific">Niastella caeni</name>
    <dbReference type="NCBI Taxonomy" id="2569763"/>
    <lineage>
        <taxon>Bacteria</taxon>
        <taxon>Pseudomonadati</taxon>
        <taxon>Bacteroidota</taxon>
        <taxon>Chitinophagia</taxon>
        <taxon>Chitinophagales</taxon>
        <taxon>Chitinophagaceae</taxon>
        <taxon>Niastella</taxon>
    </lineage>
</organism>
<keyword evidence="1" id="KW-0472">Membrane</keyword>
<evidence type="ECO:0000313" key="2">
    <source>
        <dbReference type="EMBL" id="THU38241.1"/>
    </source>
</evidence>
<sequence length="350" mass="38572">MESPVVYFKGLFSKKLKSNALTVVGASSISKHKQPVSPFVVIVKKEIGDQVRSWRFIVLLVLIVLTFLGSMYVSMTNITNPAASSAIPDNGLLYLKILTTTDGSLPSFHIFMSFLGAILGIGLGFDAVNSEQQNGTLIRLLAQPIYRDNFLLAKFISPLIVISALFLSLGLLMIGGGLVITGVSIEIVEVLRILTFILLTVLYVGFWLSLSILLSVKFKQATTSALTAIGIWLFFTIFYKIVVNMVVKAFLPDPAFLSQTDILDYNNLILGFLRFAPSQLYTDATTVMLMPAVRSLGPLTMEQMAGAIPAPLSFRESVLIVWPQITGLIAATVMCFAISYYWFMRREIRS</sequence>
<gene>
    <name evidence="2" type="ORF">FAM09_16320</name>
</gene>
<keyword evidence="1" id="KW-1133">Transmembrane helix</keyword>
<name>A0A4S8HT92_9BACT</name>
<dbReference type="PANTHER" id="PTHR43471">
    <property type="entry name" value="ABC TRANSPORTER PERMEASE"/>
    <property type="match status" value="1"/>
</dbReference>
<feature type="transmembrane region" description="Helical" evidence="1">
    <location>
        <begin position="54"/>
        <end position="75"/>
    </location>
</feature>
<protein>
    <submittedName>
        <fullName evidence="2">ABC transporter permease</fullName>
    </submittedName>
</protein>
<evidence type="ECO:0000256" key="1">
    <source>
        <dbReference type="SAM" id="Phobius"/>
    </source>
</evidence>
<proteinExistence type="predicted"/>
<feature type="transmembrane region" description="Helical" evidence="1">
    <location>
        <begin position="108"/>
        <end position="129"/>
    </location>
</feature>
<comment type="caution">
    <text evidence="2">The sequence shown here is derived from an EMBL/GenBank/DDBJ whole genome shotgun (WGS) entry which is preliminary data.</text>
</comment>